<dbReference type="KEGG" id="ntd:EGO55_00505"/>
<feature type="transmembrane region" description="Helical" evidence="1">
    <location>
        <begin position="30"/>
        <end position="53"/>
    </location>
</feature>
<keyword evidence="1" id="KW-0812">Transmembrane</keyword>
<evidence type="ECO:0008006" key="4">
    <source>
        <dbReference type="Google" id="ProtNLM"/>
    </source>
</evidence>
<evidence type="ECO:0000313" key="3">
    <source>
        <dbReference type="Proteomes" id="UP000016568"/>
    </source>
</evidence>
<feature type="transmembrane region" description="Helical" evidence="1">
    <location>
        <begin position="115"/>
        <end position="138"/>
    </location>
</feature>
<name>U2ZRW4_9SPHN</name>
<protein>
    <recommendedName>
        <fullName evidence="4">DUF4281 domain-containing protein</fullName>
    </recommendedName>
</protein>
<keyword evidence="3" id="KW-1185">Reference proteome</keyword>
<evidence type="ECO:0000313" key="2">
    <source>
        <dbReference type="EMBL" id="GAD48114.1"/>
    </source>
</evidence>
<keyword evidence="1" id="KW-1133">Transmembrane helix</keyword>
<sequence length="150" mass="16086">MWHAYFAITNIVALAGWAILLLLPRRPFPLALVLYGCVALLSLTYVLGLGSVLTGAVDPGGPYSDGVTFFSVEGIRAISGNDAGVVIGWTHYLAFDLFIGLWIARDADAKGFSRIVQALVLLLVMLAGPTGLLLWLIIREKAARKMAKAS</sequence>
<dbReference type="InterPro" id="IPR025461">
    <property type="entry name" value="ABA4-like"/>
</dbReference>
<comment type="caution">
    <text evidence="2">The sequence shown here is derived from an EMBL/GenBank/DDBJ whole genome shotgun (WGS) entry which is preliminary data.</text>
</comment>
<dbReference type="Proteomes" id="UP000016568">
    <property type="component" value="Unassembled WGS sequence"/>
</dbReference>
<accession>U2ZRW4</accession>
<dbReference type="AlphaFoldDB" id="U2ZRW4"/>
<dbReference type="EMBL" id="BASZ01000002">
    <property type="protein sequence ID" value="GAD48114.1"/>
    <property type="molecule type" value="Genomic_DNA"/>
</dbReference>
<proteinExistence type="predicted"/>
<dbReference type="RefSeq" id="WP_021689021.1">
    <property type="nucleotide sequence ID" value="NZ_BASZ01000002.1"/>
</dbReference>
<keyword evidence="1" id="KW-0472">Membrane</keyword>
<feature type="transmembrane region" description="Helical" evidence="1">
    <location>
        <begin position="6"/>
        <end position="23"/>
    </location>
</feature>
<dbReference type="OrthoDB" id="345237at2"/>
<reference evidence="2 3" key="1">
    <citation type="submission" date="2013-09" db="EMBL/GenBank/DDBJ databases">
        <title>Whole genome shotgun sequence of Novosphingobium tardaugens NBRC 16725.</title>
        <authorList>
            <person name="Isaki S."/>
            <person name="Hosoyama A."/>
            <person name="Tsuchikane K."/>
            <person name="Katsumata H."/>
            <person name="Ando Y."/>
            <person name="Yamazaki S."/>
            <person name="Fujita N."/>
        </authorList>
    </citation>
    <scope>NUCLEOTIDE SEQUENCE [LARGE SCALE GENOMIC DNA]</scope>
    <source>
        <strain evidence="2 3">NBRC 16725</strain>
    </source>
</reference>
<dbReference type="eggNOG" id="ENOG5032Z94">
    <property type="taxonomic scope" value="Bacteria"/>
</dbReference>
<gene>
    <name evidence="2" type="ORF">NT2_02_01960</name>
</gene>
<organism evidence="2 3">
    <name type="scientific">Caenibius tardaugens NBRC 16725</name>
    <dbReference type="NCBI Taxonomy" id="1219035"/>
    <lineage>
        <taxon>Bacteria</taxon>
        <taxon>Pseudomonadati</taxon>
        <taxon>Pseudomonadota</taxon>
        <taxon>Alphaproteobacteria</taxon>
        <taxon>Sphingomonadales</taxon>
        <taxon>Erythrobacteraceae</taxon>
        <taxon>Caenibius</taxon>
    </lineage>
</organism>
<dbReference type="Pfam" id="PF14108">
    <property type="entry name" value="ABA4-like"/>
    <property type="match status" value="1"/>
</dbReference>
<evidence type="ECO:0000256" key="1">
    <source>
        <dbReference type="SAM" id="Phobius"/>
    </source>
</evidence>